<feature type="transmembrane region" description="Helical" evidence="7">
    <location>
        <begin position="12"/>
        <end position="36"/>
    </location>
</feature>
<feature type="transmembrane region" description="Helical" evidence="7">
    <location>
        <begin position="157"/>
        <end position="176"/>
    </location>
</feature>
<dbReference type="Pfam" id="PF07690">
    <property type="entry name" value="MFS_1"/>
    <property type="match status" value="1"/>
</dbReference>
<dbReference type="InterPro" id="IPR011701">
    <property type="entry name" value="MFS"/>
</dbReference>
<evidence type="ECO:0000256" key="4">
    <source>
        <dbReference type="ARBA" id="ARBA00022989"/>
    </source>
</evidence>
<dbReference type="Proteomes" id="UP000651517">
    <property type="component" value="Unassembled WGS sequence"/>
</dbReference>
<dbReference type="PANTHER" id="PTHR43124">
    <property type="entry name" value="PURINE EFFLUX PUMP PBUE"/>
    <property type="match status" value="1"/>
</dbReference>
<evidence type="ECO:0000313" key="8">
    <source>
        <dbReference type="EMBL" id="MBD8020959.1"/>
    </source>
</evidence>
<evidence type="ECO:0000256" key="5">
    <source>
        <dbReference type="ARBA" id="ARBA00023136"/>
    </source>
</evidence>
<feature type="transmembrane region" description="Helical" evidence="7">
    <location>
        <begin position="98"/>
        <end position="115"/>
    </location>
</feature>
<sequence length="376" mass="37259">MTNPVPADSTRWIAVSAGAAFAAYYSFYVAAPVIFAGATPSAGVRVAIFMLVVVAAQPVVLIAGRWMRNRRAIAITTLAAMALGAAGLPLAGHWPGPLLQAAGFGLFVVTSTAWVKENASPERLGRALGSYGFGSSFGGAFGAPAGLLAAARFGMTGVAFTAAGLALVAIAAAIIARRRTEATTASDAAPASDAATTSGSATTSGPGDSEVLAVCLDGGTVPVHGRGAVAASAGGHLVAVTLYAATLTALGELSAGASLWVLVGSAFLIQVFLSFGRLAGGFGCDRWSAMGTGAVSLLVLIGVTAGFFLSPSPVLLLGFAALIGLSAGAAQAAALTIMMSRADTPQETERASALWNICFDIGLGLGALAGGAAVRR</sequence>
<evidence type="ECO:0000256" key="2">
    <source>
        <dbReference type="ARBA" id="ARBA00022475"/>
    </source>
</evidence>
<feature type="transmembrane region" description="Helical" evidence="7">
    <location>
        <begin position="42"/>
        <end position="63"/>
    </location>
</feature>
<dbReference type="Gene3D" id="1.20.1250.20">
    <property type="entry name" value="MFS general substrate transporter like domains"/>
    <property type="match status" value="1"/>
</dbReference>
<evidence type="ECO:0000256" key="7">
    <source>
        <dbReference type="SAM" id="Phobius"/>
    </source>
</evidence>
<feature type="region of interest" description="Disordered" evidence="6">
    <location>
        <begin position="186"/>
        <end position="206"/>
    </location>
</feature>
<dbReference type="PANTHER" id="PTHR43124:SF3">
    <property type="entry name" value="CHLORAMPHENICOL EFFLUX PUMP RV0191"/>
    <property type="match status" value="1"/>
</dbReference>
<dbReference type="InterPro" id="IPR036259">
    <property type="entry name" value="MFS_trans_sf"/>
</dbReference>
<keyword evidence="5 7" id="KW-0472">Membrane</keyword>
<reference evidence="8 9" key="1">
    <citation type="submission" date="2020-08" db="EMBL/GenBank/DDBJ databases">
        <title>A Genomic Blueprint of the Chicken Gut Microbiome.</title>
        <authorList>
            <person name="Gilroy R."/>
            <person name="Ravi A."/>
            <person name="Getino M."/>
            <person name="Pursley I."/>
            <person name="Horton D.L."/>
            <person name="Alikhan N.-F."/>
            <person name="Baker D."/>
            <person name="Gharbi K."/>
            <person name="Hall N."/>
            <person name="Watson M."/>
            <person name="Adriaenssens E.M."/>
            <person name="Foster-Nyarko E."/>
            <person name="Jarju S."/>
            <person name="Secka A."/>
            <person name="Antonio M."/>
            <person name="Oren A."/>
            <person name="Chaudhuri R."/>
            <person name="La Ragione R.M."/>
            <person name="Hildebrand F."/>
            <person name="Pallen M.J."/>
        </authorList>
    </citation>
    <scope>NUCLEOTIDE SEQUENCE [LARGE SCALE GENOMIC DNA]</scope>
    <source>
        <strain evidence="8 9">Re57</strain>
    </source>
</reference>
<gene>
    <name evidence="8" type="ORF">H9634_09225</name>
</gene>
<keyword evidence="4 7" id="KW-1133">Transmembrane helix</keyword>
<comment type="subcellular location">
    <subcellularLocation>
        <location evidence="1">Cell membrane</location>
        <topology evidence="1">Multi-pass membrane protein</topology>
    </subcellularLocation>
</comment>
<evidence type="ECO:0000313" key="9">
    <source>
        <dbReference type="Proteomes" id="UP000651517"/>
    </source>
</evidence>
<dbReference type="InterPro" id="IPR050189">
    <property type="entry name" value="MFS_Efflux_Transporters"/>
</dbReference>
<protein>
    <submittedName>
        <fullName evidence="8">MFS transporter</fullName>
    </submittedName>
</protein>
<keyword evidence="2" id="KW-1003">Cell membrane</keyword>
<evidence type="ECO:0000256" key="1">
    <source>
        <dbReference type="ARBA" id="ARBA00004651"/>
    </source>
</evidence>
<feature type="transmembrane region" description="Helical" evidence="7">
    <location>
        <begin position="257"/>
        <end position="275"/>
    </location>
</feature>
<accession>A0ABR8WV47</accession>
<feature type="transmembrane region" description="Helical" evidence="7">
    <location>
        <begin position="351"/>
        <end position="374"/>
    </location>
</feature>
<keyword evidence="3 7" id="KW-0812">Transmembrane</keyword>
<dbReference type="RefSeq" id="WP_191726388.1">
    <property type="nucleotide sequence ID" value="NZ_JACSPY010000008.1"/>
</dbReference>
<dbReference type="EMBL" id="JACSPY010000008">
    <property type="protein sequence ID" value="MBD8020959.1"/>
    <property type="molecule type" value="Genomic_DNA"/>
</dbReference>
<feature type="transmembrane region" description="Helical" evidence="7">
    <location>
        <begin position="287"/>
        <end position="309"/>
    </location>
</feature>
<feature type="transmembrane region" description="Helical" evidence="7">
    <location>
        <begin position="315"/>
        <end position="339"/>
    </location>
</feature>
<name>A0ABR8WV47_9MICO</name>
<feature type="transmembrane region" description="Helical" evidence="7">
    <location>
        <begin position="127"/>
        <end position="151"/>
    </location>
</feature>
<evidence type="ECO:0000256" key="3">
    <source>
        <dbReference type="ARBA" id="ARBA00022692"/>
    </source>
</evidence>
<evidence type="ECO:0000256" key="6">
    <source>
        <dbReference type="SAM" id="MobiDB-lite"/>
    </source>
</evidence>
<comment type="caution">
    <text evidence="8">The sequence shown here is derived from an EMBL/GenBank/DDBJ whole genome shotgun (WGS) entry which is preliminary data.</text>
</comment>
<organism evidence="8 9">
    <name type="scientific">Brevibacterium gallinarum</name>
    <dbReference type="NCBI Taxonomy" id="2762220"/>
    <lineage>
        <taxon>Bacteria</taxon>
        <taxon>Bacillati</taxon>
        <taxon>Actinomycetota</taxon>
        <taxon>Actinomycetes</taxon>
        <taxon>Micrococcales</taxon>
        <taxon>Brevibacteriaceae</taxon>
        <taxon>Brevibacterium</taxon>
    </lineage>
</organism>
<proteinExistence type="predicted"/>
<dbReference type="SUPFAM" id="SSF103473">
    <property type="entry name" value="MFS general substrate transporter"/>
    <property type="match status" value="1"/>
</dbReference>
<keyword evidence="9" id="KW-1185">Reference proteome</keyword>
<feature type="transmembrane region" description="Helical" evidence="7">
    <location>
        <begin position="72"/>
        <end position="92"/>
    </location>
</feature>